<dbReference type="Proteomes" id="UP000595140">
    <property type="component" value="Unassembled WGS sequence"/>
</dbReference>
<dbReference type="AlphaFoldDB" id="A0A484N2Z3"/>
<evidence type="ECO:0000313" key="1">
    <source>
        <dbReference type="EMBL" id="VFQ95655.1"/>
    </source>
</evidence>
<keyword evidence="2" id="KW-1185">Reference proteome</keyword>
<dbReference type="EMBL" id="OOIL02005600">
    <property type="protein sequence ID" value="VFQ95655.1"/>
    <property type="molecule type" value="Genomic_DNA"/>
</dbReference>
<proteinExistence type="predicted"/>
<organism evidence="1 2">
    <name type="scientific">Cuscuta campestris</name>
    <dbReference type="NCBI Taxonomy" id="132261"/>
    <lineage>
        <taxon>Eukaryota</taxon>
        <taxon>Viridiplantae</taxon>
        <taxon>Streptophyta</taxon>
        <taxon>Embryophyta</taxon>
        <taxon>Tracheophyta</taxon>
        <taxon>Spermatophyta</taxon>
        <taxon>Magnoliopsida</taxon>
        <taxon>eudicotyledons</taxon>
        <taxon>Gunneridae</taxon>
        <taxon>Pentapetalae</taxon>
        <taxon>asterids</taxon>
        <taxon>lamiids</taxon>
        <taxon>Solanales</taxon>
        <taxon>Convolvulaceae</taxon>
        <taxon>Cuscuteae</taxon>
        <taxon>Cuscuta</taxon>
        <taxon>Cuscuta subgen. Grammica</taxon>
        <taxon>Cuscuta sect. Cleistogrammica</taxon>
    </lineage>
</organism>
<evidence type="ECO:0000313" key="2">
    <source>
        <dbReference type="Proteomes" id="UP000595140"/>
    </source>
</evidence>
<gene>
    <name evidence="1" type="ORF">CCAM_LOCUS37431</name>
</gene>
<reference evidence="1 2" key="1">
    <citation type="submission" date="2018-04" db="EMBL/GenBank/DDBJ databases">
        <authorList>
            <person name="Vogel A."/>
        </authorList>
    </citation>
    <scope>NUCLEOTIDE SEQUENCE [LARGE SCALE GENOMIC DNA]</scope>
</reference>
<protein>
    <submittedName>
        <fullName evidence="1">Uncharacterized protein</fullName>
    </submittedName>
</protein>
<sequence>MDEIVDPNAWELSVLFGGKREIVVSPQISVECHISHQLTCAWPAWTLMLRVLLMDLKPQISFIVLMSTLIRTY</sequence>
<accession>A0A484N2Z3</accession>
<name>A0A484N2Z3_9ASTE</name>